<name>A0A2N5M8Y9_9BACI</name>
<comment type="caution">
    <text evidence="1">The sequence shown here is derived from an EMBL/GenBank/DDBJ whole genome shotgun (WGS) entry which is preliminary data.</text>
</comment>
<dbReference type="InterPro" id="IPR019734">
    <property type="entry name" value="TPR_rpt"/>
</dbReference>
<organism evidence="1 2">
    <name type="scientific">Peribacillus deserti</name>
    <dbReference type="NCBI Taxonomy" id="673318"/>
    <lineage>
        <taxon>Bacteria</taxon>
        <taxon>Bacillati</taxon>
        <taxon>Bacillota</taxon>
        <taxon>Bacilli</taxon>
        <taxon>Bacillales</taxon>
        <taxon>Bacillaceae</taxon>
        <taxon>Peribacillus</taxon>
    </lineage>
</organism>
<evidence type="ECO:0008006" key="3">
    <source>
        <dbReference type="Google" id="ProtNLM"/>
    </source>
</evidence>
<dbReference type="AlphaFoldDB" id="A0A2N5M8Y9"/>
<gene>
    <name evidence="1" type="ORF">CUU66_05835</name>
</gene>
<dbReference type="RefSeq" id="WP_101640739.1">
    <property type="nucleotide sequence ID" value="NZ_PGUY01000016.1"/>
</dbReference>
<dbReference type="InterPro" id="IPR011990">
    <property type="entry name" value="TPR-like_helical_dom_sf"/>
</dbReference>
<dbReference type="Gene3D" id="1.25.40.10">
    <property type="entry name" value="Tetratricopeptide repeat domain"/>
    <property type="match status" value="1"/>
</dbReference>
<dbReference type="SMART" id="SM00028">
    <property type="entry name" value="TPR"/>
    <property type="match status" value="3"/>
</dbReference>
<protein>
    <recommendedName>
        <fullName evidence="3">Tetratricopeptide repeat protein</fullName>
    </recommendedName>
</protein>
<evidence type="ECO:0000313" key="1">
    <source>
        <dbReference type="EMBL" id="PLT30826.1"/>
    </source>
</evidence>
<dbReference type="SUPFAM" id="SSF48452">
    <property type="entry name" value="TPR-like"/>
    <property type="match status" value="1"/>
</dbReference>
<keyword evidence="2" id="KW-1185">Reference proteome</keyword>
<accession>A0A2N5M8Y9</accession>
<sequence length="356" mass="41535">MQNIKEKLNHLNYKLFLGKPNNSDELELDLISSRISNYSNVDINHYFLLIKLRVLAIKRNLRAATRIINQIQSFHDQLSGYNKSLFGIYSAHKLLLENKHQEAKGKLTDVLSRENVTLERWLKGYLFYLYALCETKGYRISTCLLYVDKALTIFQGEYFISRCIDCLIIKGVSYMRLNDLEQAEECFAISENLLFKEPDTNRQLKVLHNRALILLKRGQNKEAVEYLLNTVRLKKEMETINNDSLTFSIYVLAKTYYKLQNIQECKHWLHEMERDPIPAGIQIELILLDYLCMAEEETEVLANTAGFIKELKQAGKWNEAAEFNYLIGQKYQSLKQYKKASAHFQSAYIAQTNLSI</sequence>
<evidence type="ECO:0000313" key="2">
    <source>
        <dbReference type="Proteomes" id="UP000234748"/>
    </source>
</evidence>
<reference evidence="1 2" key="1">
    <citation type="submission" date="2017-11" db="EMBL/GenBank/DDBJ databases">
        <title>Comparitive Functional Genomics of Dry Heat Resistant strains isolated from the Viking Spacecraft.</title>
        <authorList>
            <person name="Seuylemezian A."/>
            <person name="Cooper K."/>
            <person name="Vaishampayan P."/>
        </authorList>
    </citation>
    <scope>NUCLEOTIDE SEQUENCE [LARGE SCALE GENOMIC DNA]</scope>
    <source>
        <strain evidence="1 2">V1-29</strain>
    </source>
</reference>
<dbReference type="EMBL" id="PGUY01000016">
    <property type="protein sequence ID" value="PLT30826.1"/>
    <property type="molecule type" value="Genomic_DNA"/>
</dbReference>
<proteinExistence type="predicted"/>
<dbReference type="Proteomes" id="UP000234748">
    <property type="component" value="Unassembled WGS sequence"/>
</dbReference>